<name>A0A4C1VDP1_EUMVA</name>
<accession>A0A4C1VDP1</accession>
<dbReference type="OrthoDB" id="8197512at2759"/>
<evidence type="ECO:0008006" key="4">
    <source>
        <dbReference type="Google" id="ProtNLM"/>
    </source>
</evidence>
<dbReference type="EMBL" id="BGZK01000322">
    <property type="protein sequence ID" value="GBP36709.1"/>
    <property type="molecule type" value="Genomic_DNA"/>
</dbReference>
<feature type="region of interest" description="Disordered" evidence="1">
    <location>
        <begin position="1"/>
        <end position="20"/>
    </location>
</feature>
<comment type="caution">
    <text evidence="2">The sequence shown here is derived from an EMBL/GenBank/DDBJ whole genome shotgun (WGS) entry which is preliminary data.</text>
</comment>
<reference evidence="2 3" key="1">
    <citation type="journal article" date="2019" name="Commun. Biol.">
        <title>The bagworm genome reveals a unique fibroin gene that provides high tensile strength.</title>
        <authorList>
            <person name="Kono N."/>
            <person name="Nakamura H."/>
            <person name="Ohtoshi R."/>
            <person name="Tomita M."/>
            <person name="Numata K."/>
            <person name="Arakawa K."/>
        </authorList>
    </citation>
    <scope>NUCLEOTIDE SEQUENCE [LARGE SCALE GENOMIC DNA]</scope>
</reference>
<evidence type="ECO:0000256" key="1">
    <source>
        <dbReference type="SAM" id="MobiDB-lite"/>
    </source>
</evidence>
<evidence type="ECO:0000313" key="3">
    <source>
        <dbReference type="Proteomes" id="UP000299102"/>
    </source>
</evidence>
<keyword evidence="3" id="KW-1185">Reference proteome</keyword>
<protein>
    <recommendedName>
        <fullName evidence="4">Reverse transcriptase domain-containing protein</fullName>
    </recommendedName>
</protein>
<gene>
    <name evidence="2" type="ORF">EVAR_24711_1</name>
</gene>
<sequence>MLNKITKGDPNESQHKKELEPEIIPSEVEEAMYSLKMEKAPGPDKVTNGLLKGTLEELLPILTSIERNGVRQGDSLLPKLFSAVLENIFRKLYWDNFGLNVQGVKLNHLRFTDDIVLFEENPTHLKRMIESPDESTKQSVVTPIGQLLAKWVAVADNFAFHLELRAFEDIFQVLWNICYFSEVHSVVLPVNKYQDRSPFTRARALDTRSPFREGAELVKNIRARAAILKAIRAGGFRTAPILLVTCNDIAWSKNEMIATSLLIVHDHSYCRR</sequence>
<proteinExistence type="predicted"/>
<evidence type="ECO:0000313" key="2">
    <source>
        <dbReference type="EMBL" id="GBP36709.1"/>
    </source>
</evidence>
<organism evidence="2 3">
    <name type="scientific">Eumeta variegata</name>
    <name type="common">Bagworm moth</name>
    <name type="synonym">Eumeta japonica</name>
    <dbReference type="NCBI Taxonomy" id="151549"/>
    <lineage>
        <taxon>Eukaryota</taxon>
        <taxon>Metazoa</taxon>
        <taxon>Ecdysozoa</taxon>
        <taxon>Arthropoda</taxon>
        <taxon>Hexapoda</taxon>
        <taxon>Insecta</taxon>
        <taxon>Pterygota</taxon>
        <taxon>Neoptera</taxon>
        <taxon>Endopterygota</taxon>
        <taxon>Lepidoptera</taxon>
        <taxon>Glossata</taxon>
        <taxon>Ditrysia</taxon>
        <taxon>Tineoidea</taxon>
        <taxon>Psychidae</taxon>
        <taxon>Oiketicinae</taxon>
        <taxon>Eumeta</taxon>
    </lineage>
</organism>
<dbReference type="Proteomes" id="UP000299102">
    <property type="component" value="Unassembled WGS sequence"/>
</dbReference>
<dbReference type="AlphaFoldDB" id="A0A4C1VDP1"/>